<evidence type="ECO:0000256" key="1">
    <source>
        <dbReference type="SAM" id="MobiDB-lite"/>
    </source>
</evidence>
<organism evidence="2 3">
    <name type="scientific">Streptomyces caelestis</name>
    <dbReference type="NCBI Taxonomy" id="36816"/>
    <lineage>
        <taxon>Bacteria</taxon>
        <taxon>Bacillati</taxon>
        <taxon>Actinomycetota</taxon>
        <taxon>Actinomycetes</taxon>
        <taxon>Kitasatosporales</taxon>
        <taxon>Streptomycetaceae</taxon>
        <taxon>Streptomyces</taxon>
    </lineage>
</organism>
<proteinExistence type="predicted"/>
<dbReference type="AlphaFoldDB" id="A0A7W9H5B8"/>
<accession>A0A7W9H5B8</accession>
<evidence type="ECO:0000313" key="2">
    <source>
        <dbReference type="EMBL" id="MBB5795591.1"/>
    </source>
</evidence>
<protein>
    <submittedName>
        <fullName evidence="2">Uncharacterized protein</fullName>
    </submittedName>
</protein>
<keyword evidence="3" id="KW-1185">Reference proteome</keyword>
<feature type="region of interest" description="Disordered" evidence="1">
    <location>
        <begin position="1"/>
        <end position="34"/>
    </location>
</feature>
<dbReference type="RefSeq" id="WP_221511547.1">
    <property type="nucleotide sequence ID" value="NZ_JACHNE010000001.1"/>
</dbReference>
<dbReference type="Proteomes" id="UP000590647">
    <property type="component" value="Unassembled WGS sequence"/>
</dbReference>
<evidence type="ECO:0000313" key="3">
    <source>
        <dbReference type="Proteomes" id="UP000590647"/>
    </source>
</evidence>
<name>A0A7W9H5B8_9ACTN</name>
<dbReference type="EMBL" id="JACHNE010000001">
    <property type="protein sequence ID" value="MBB5795591.1"/>
    <property type="molecule type" value="Genomic_DNA"/>
</dbReference>
<sequence>MTGIATSKHGQRRNSMHNTRIADPSRPGPLAHSARAKRWQERLRCFPGLAEMRVLALGGTPTAWRSAPVRPVLVYSNSVLQYVGGHYRRQQFTETVHRHGIHHWVQTPYSQHWLFGHAPAPNAHKPSVMFRKSSFCR</sequence>
<comment type="caution">
    <text evidence="2">The sequence shown here is derived from an EMBL/GenBank/DDBJ whole genome shotgun (WGS) entry which is preliminary data.</text>
</comment>
<reference evidence="2 3" key="1">
    <citation type="submission" date="2020-08" db="EMBL/GenBank/DDBJ databases">
        <title>Sequencing the genomes of 1000 actinobacteria strains.</title>
        <authorList>
            <person name="Klenk H.-P."/>
        </authorList>
    </citation>
    <scope>NUCLEOTIDE SEQUENCE [LARGE SCALE GENOMIC DNA]</scope>
    <source>
        <strain evidence="2 3">DSM 40084</strain>
    </source>
</reference>
<gene>
    <name evidence="2" type="ORF">HDA41_003555</name>
</gene>